<dbReference type="GeneID" id="303684838"/>
<dbReference type="InterPro" id="IPR028098">
    <property type="entry name" value="Glyco_trans_4-like_N"/>
</dbReference>
<feature type="domain" description="Glycosyl transferase family 1" evidence="1">
    <location>
        <begin position="193"/>
        <end position="344"/>
    </location>
</feature>
<dbReference type="Gene3D" id="3.40.50.2000">
    <property type="entry name" value="Glycogen Phosphorylase B"/>
    <property type="match status" value="2"/>
</dbReference>
<evidence type="ECO:0008006" key="5">
    <source>
        <dbReference type="Google" id="ProtNLM"/>
    </source>
</evidence>
<evidence type="ECO:0000313" key="3">
    <source>
        <dbReference type="EMBL" id="ENX24003.1"/>
    </source>
</evidence>
<protein>
    <recommendedName>
        <fullName evidence="5">Glycosyl transferase family 1 domain-containing protein</fullName>
    </recommendedName>
</protein>
<name>N9NSD4_9GAMM</name>
<dbReference type="SUPFAM" id="SSF53756">
    <property type="entry name" value="UDP-Glycosyltransferase/glycogen phosphorylase"/>
    <property type="match status" value="1"/>
</dbReference>
<keyword evidence="4" id="KW-1185">Reference proteome</keyword>
<organism evidence="3 4">
    <name type="scientific">Acinetobacter vivianii</name>
    <dbReference type="NCBI Taxonomy" id="1776742"/>
    <lineage>
        <taxon>Bacteria</taxon>
        <taxon>Pseudomonadati</taxon>
        <taxon>Pseudomonadota</taxon>
        <taxon>Gammaproteobacteria</taxon>
        <taxon>Moraxellales</taxon>
        <taxon>Moraxellaceae</taxon>
        <taxon>Acinetobacter</taxon>
    </lineage>
</organism>
<dbReference type="OrthoDB" id="9777346at2"/>
<dbReference type="HOGENOM" id="CLU_009583_0_0_6"/>
<dbReference type="PANTHER" id="PTHR45947">
    <property type="entry name" value="SULFOQUINOVOSYL TRANSFERASE SQD2"/>
    <property type="match status" value="1"/>
</dbReference>
<dbReference type="InterPro" id="IPR050194">
    <property type="entry name" value="Glycosyltransferase_grp1"/>
</dbReference>
<sequence>MVNNHLFVFPTAILGGAERVMFNIIYHLLLEKQDVTVVIMSRGKQSGWEKLESFPNLNLIIYNYSSEKKAIIPLVVRLVRLSFAYKFNYIFSSHTHINGLLSFLKKICFFRGSVLVSRESTFIFDRFFGVKRFIFKFIYKYLYGQQDLIICQTKKMKDSLENSLGYIPAKKMEVISNPVNIDYINSSISTVIKENIIVGCGRFIPLKKFDFLLQAFAQLTSKYDCYKLVLIGDGPEGERLRTMAEDLGVSKKVIFTGKINNPIQWFANAKIGVISSEIEGFPNVLIEMMASGINCAISTPCTDGVYQLPNVIVTADCSIVEIGKALEEVLESQLNYSVDYKKYIEQERSVSYFWNQVLELTKS</sequence>
<evidence type="ECO:0000259" key="2">
    <source>
        <dbReference type="Pfam" id="PF13439"/>
    </source>
</evidence>
<gene>
    <name evidence="3" type="ORF">F892_00620</name>
</gene>
<dbReference type="RefSeq" id="WP_005255800.1">
    <property type="nucleotide sequence ID" value="NZ_BMDR01000008.1"/>
</dbReference>
<dbReference type="CDD" id="cd03811">
    <property type="entry name" value="GT4_GT28_WabH-like"/>
    <property type="match status" value="1"/>
</dbReference>
<dbReference type="PANTHER" id="PTHR45947:SF3">
    <property type="entry name" value="SULFOQUINOVOSYL TRANSFERASE SQD2"/>
    <property type="match status" value="1"/>
</dbReference>
<dbReference type="PATRIC" id="fig|1217706.3.peg.594"/>
<dbReference type="InterPro" id="IPR001296">
    <property type="entry name" value="Glyco_trans_1"/>
</dbReference>
<accession>N9NSD4</accession>
<dbReference type="AlphaFoldDB" id="N9NSD4"/>
<dbReference type="Pfam" id="PF13439">
    <property type="entry name" value="Glyco_transf_4"/>
    <property type="match status" value="1"/>
</dbReference>
<evidence type="ECO:0000259" key="1">
    <source>
        <dbReference type="Pfam" id="PF00534"/>
    </source>
</evidence>
<reference evidence="3 4" key="1">
    <citation type="submission" date="2013-02" db="EMBL/GenBank/DDBJ databases">
        <title>The Genome Sequence of Acinetobacter sp. NIPH 2168.</title>
        <authorList>
            <consortium name="The Broad Institute Genome Sequencing Platform"/>
            <consortium name="The Broad Institute Genome Sequencing Center for Infectious Disease"/>
            <person name="Cerqueira G."/>
            <person name="Feldgarden M."/>
            <person name="Courvalin P."/>
            <person name="Perichon B."/>
            <person name="Grillot-Courvalin C."/>
            <person name="Clermont D."/>
            <person name="Rocha E."/>
            <person name="Yoon E.-J."/>
            <person name="Nemec A."/>
            <person name="Walker B."/>
            <person name="Young S.K."/>
            <person name="Zeng Q."/>
            <person name="Gargeya S."/>
            <person name="Fitzgerald M."/>
            <person name="Haas B."/>
            <person name="Abouelleil A."/>
            <person name="Alvarado L."/>
            <person name="Arachchi H.M."/>
            <person name="Berlin A.M."/>
            <person name="Chapman S.B."/>
            <person name="Dewar J."/>
            <person name="Goldberg J."/>
            <person name="Griggs A."/>
            <person name="Gujja S."/>
            <person name="Hansen M."/>
            <person name="Howarth C."/>
            <person name="Imamovic A."/>
            <person name="Larimer J."/>
            <person name="McCowan C."/>
            <person name="Murphy C."/>
            <person name="Neiman D."/>
            <person name="Pearson M."/>
            <person name="Priest M."/>
            <person name="Roberts A."/>
            <person name="Saif S."/>
            <person name="Shea T."/>
            <person name="Sisk P."/>
            <person name="Sykes S."/>
            <person name="Wortman J."/>
            <person name="Nusbaum C."/>
            <person name="Birren B."/>
        </authorList>
    </citation>
    <scope>NUCLEOTIDE SEQUENCE [LARGE SCALE GENOMIC DNA]</scope>
    <source>
        <strain evidence="3 4">NIPH 2168</strain>
    </source>
</reference>
<comment type="caution">
    <text evidence="3">The sequence shown here is derived from an EMBL/GenBank/DDBJ whole genome shotgun (WGS) entry which is preliminary data.</text>
</comment>
<dbReference type="EMBL" id="APRW01000008">
    <property type="protein sequence ID" value="ENX24003.1"/>
    <property type="molecule type" value="Genomic_DNA"/>
</dbReference>
<dbReference type="Proteomes" id="UP000013173">
    <property type="component" value="Unassembled WGS sequence"/>
</dbReference>
<proteinExistence type="predicted"/>
<feature type="domain" description="Glycosyltransferase subfamily 4-like N-terminal" evidence="2">
    <location>
        <begin position="15"/>
        <end position="182"/>
    </location>
</feature>
<dbReference type="GO" id="GO:0016757">
    <property type="term" value="F:glycosyltransferase activity"/>
    <property type="evidence" value="ECO:0007669"/>
    <property type="project" value="InterPro"/>
</dbReference>
<dbReference type="Pfam" id="PF00534">
    <property type="entry name" value="Glycos_transf_1"/>
    <property type="match status" value="1"/>
</dbReference>
<evidence type="ECO:0000313" key="4">
    <source>
        <dbReference type="Proteomes" id="UP000013173"/>
    </source>
</evidence>